<dbReference type="Proteomes" id="UP001056500">
    <property type="component" value="Chromosome"/>
</dbReference>
<dbReference type="RefSeq" id="WP_251872554.1">
    <property type="nucleotide sequence ID" value="NZ_CP098755.1"/>
</dbReference>
<evidence type="ECO:0000313" key="2">
    <source>
        <dbReference type="Proteomes" id="UP001056500"/>
    </source>
</evidence>
<reference evidence="1" key="1">
    <citation type="submission" date="2022-06" db="EMBL/GenBank/DDBJ databases">
        <title>Genome sequencing of Brevibacillus sp. BB3-R1.</title>
        <authorList>
            <person name="Heo J."/>
            <person name="Lee D."/>
            <person name="Won M."/>
            <person name="Han B.-H."/>
            <person name="Hong S.-B."/>
            <person name="Kwon S.-W."/>
        </authorList>
    </citation>
    <scope>NUCLEOTIDE SEQUENCE</scope>
    <source>
        <strain evidence="1">BB3-R1</strain>
    </source>
</reference>
<name>A0ABY4WE93_9BACL</name>
<proteinExistence type="predicted"/>
<dbReference type="Gene3D" id="3.40.30.10">
    <property type="entry name" value="Glutaredoxin"/>
    <property type="match status" value="1"/>
</dbReference>
<dbReference type="InterPro" id="IPR036249">
    <property type="entry name" value="Thioredoxin-like_sf"/>
</dbReference>
<evidence type="ECO:0008006" key="3">
    <source>
        <dbReference type="Google" id="ProtNLM"/>
    </source>
</evidence>
<gene>
    <name evidence="1" type="ORF">NDK47_25765</name>
</gene>
<keyword evidence="2" id="KW-1185">Reference proteome</keyword>
<dbReference type="SUPFAM" id="SSF52833">
    <property type="entry name" value="Thioredoxin-like"/>
    <property type="match status" value="1"/>
</dbReference>
<accession>A0ABY4WE93</accession>
<protein>
    <recommendedName>
        <fullName evidence="3">Thioredoxin</fullName>
    </recommendedName>
</protein>
<sequence length="84" mass="9088">MACMFGAALMTAAVGTEPVKLVYVFSEDCGFCTSFAPKFEQAVRELPASQIERLNVHRQGELDKAMELGAEADIVYRPGWAGCG</sequence>
<evidence type="ECO:0000313" key="1">
    <source>
        <dbReference type="EMBL" id="USG65472.1"/>
    </source>
</evidence>
<organism evidence="1 2">
    <name type="scientific">Brevibacillus ruminantium</name>
    <dbReference type="NCBI Taxonomy" id="2950604"/>
    <lineage>
        <taxon>Bacteria</taxon>
        <taxon>Bacillati</taxon>
        <taxon>Bacillota</taxon>
        <taxon>Bacilli</taxon>
        <taxon>Bacillales</taxon>
        <taxon>Paenibacillaceae</taxon>
        <taxon>Brevibacillus</taxon>
    </lineage>
</organism>
<dbReference type="EMBL" id="CP098755">
    <property type="protein sequence ID" value="USG65472.1"/>
    <property type="molecule type" value="Genomic_DNA"/>
</dbReference>